<dbReference type="HOGENOM" id="CLU_1433199_0_0_3"/>
<dbReference type="eggNOG" id="ENOG5032SKQ">
    <property type="taxonomic scope" value="Bacteria"/>
</dbReference>
<dbReference type="AlphaFoldDB" id="K9TNQ0"/>
<dbReference type="EMBL" id="CP003607">
    <property type="protein sequence ID" value="AFY83756.1"/>
    <property type="molecule type" value="Genomic_DNA"/>
</dbReference>
<sequence length="183" mass="20648">MINFRKLHRKSAPIVFIPLILSALTGIAYRLGRTWFGLPKEIAEIFLNIHEGRFLGKPLVPVYVLLVGLGLVGMIVTGFTLIKWQSKTSKSQPKKDWRWFHRFLAPIAFLPLLVSAITGIAYRLGRAWFGLSREQSSILLKIHQGSYLGTTFKPFYVLLVGGSLLVLLITGIQMTGIFRKRPV</sequence>
<dbReference type="OrthoDB" id="574468at2"/>
<dbReference type="STRING" id="56110.Oscil6304_4229"/>
<name>K9TNQ0_9CYAN</name>
<dbReference type="InParanoid" id="K9TNQ0"/>
<dbReference type="InterPro" id="IPR005625">
    <property type="entry name" value="PepSY-ass_TM"/>
</dbReference>
<organism evidence="2 3">
    <name type="scientific">Oscillatoria acuminata PCC 6304</name>
    <dbReference type="NCBI Taxonomy" id="56110"/>
    <lineage>
        <taxon>Bacteria</taxon>
        <taxon>Bacillati</taxon>
        <taxon>Cyanobacteriota</taxon>
        <taxon>Cyanophyceae</taxon>
        <taxon>Oscillatoriophycideae</taxon>
        <taxon>Oscillatoriales</taxon>
        <taxon>Oscillatoriaceae</taxon>
        <taxon>Oscillatoria</taxon>
    </lineage>
</organism>
<dbReference type="Pfam" id="PF03929">
    <property type="entry name" value="PepSY_TM"/>
    <property type="match status" value="1"/>
</dbReference>
<proteinExistence type="predicted"/>
<keyword evidence="1" id="KW-0472">Membrane</keyword>
<keyword evidence="3" id="KW-1185">Reference proteome</keyword>
<evidence type="ECO:0000313" key="2">
    <source>
        <dbReference type="EMBL" id="AFY83756.1"/>
    </source>
</evidence>
<feature type="transmembrane region" description="Helical" evidence="1">
    <location>
        <begin position="12"/>
        <end position="31"/>
    </location>
</feature>
<feature type="transmembrane region" description="Helical" evidence="1">
    <location>
        <begin position="103"/>
        <end position="122"/>
    </location>
</feature>
<evidence type="ECO:0000313" key="3">
    <source>
        <dbReference type="Proteomes" id="UP000010367"/>
    </source>
</evidence>
<dbReference type="Proteomes" id="UP000010367">
    <property type="component" value="Chromosome"/>
</dbReference>
<dbReference type="RefSeq" id="WP_015150380.1">
    <property type="nucleotide sequence ID" value="NC_019693.1"/>
</dbReference>
<evidence type="ECO:0000256" key="1">
    <source>
        <dbReference type="SAM" id="Phobius"/>
    </source>
</evidence>
<protein>
    <submittedName>
        <fullName evidence="2">PepSY-associated TM helix-containing protein</fullName>
    </submittedName>
</protein>
<gene>
    <name evidence="2" type="ORF">Oscil6304_4229</name>
</gene>
<feature type="transmembrane region" description="Helical" evidence="1">
    <location>
        <begin position="62"/>
        <end position="82"/>
    </location>
</feature>
<reference evidence="2 3" key="1">
    <citation type="submission" date="2012-06" db="EMBL/GenBank/DDBJ databases">
        <title>Finished chromosome of genome of Oscillatoria acuminata PCC 6304.</title>
        <authorList>
            <consortium name="US DOE Joint Genome Institute"/>
            <person name="Gugger M."/>
            <person name="Coursin T."/>
            <person name="Rippka R."/>
            <person name="Tandeau De Marsac N."/>
            <person name="Huntemann M."/>
            <person name="Wei C.-L."/>
            <person name="Han J."/>
            <person name="Detter J.C."/>
            <person name="Han C."/>
            <person name="Tapia R."/>
            <person name="Davenport K."/>
            <person name="Daligault H."/>
            <person name="Erkkila T."/>
            <person name="Gu W."/>
            <person name="Munk A.C.C."/>
            <person name="Teshima H."/>
            <person name="Xu Y."/>
            <person name="Chain P."/>
            <person name="Chen A."/>
            <person name="Krypides N."/>
            <person name="Mavromatis K."/>
            <person name="Markowitz V."/>
            <person name="Szeto E."/>
            <person name="Ivanova N."/>
            <person name="Mikhailova N."/>
            <person name="Ovchinnikova G."/>
            <person name="Pagani I."/>
            <person name="Pati A."/>
            <person name="Goodwin L."/>
            <person name="Peters L."/>
            <person name="Pitluck S."/>
            <person name="Woyke T."/>
            <person name="Kerfeld C."/>
        </authorList>
    </citation>
    <scope>NUCLEOTIDE SEQUENCE [LARGE SCALE GENOMIC DNA]</scope>
    <source>
        <strain evidence="2 3">PCC 6304</strain>
    </source>
</reference>
<dbReference type="KEGG" id="oac:Oscil6304_4229"/>
<accession>K9TNQ0</accession>
<feature type="transmembrane region" description="Helical" evidence="1">
    <location>
        <begin position="155"/>
        <end position="178"/>
    </location>
</feature>
<keyword evidence="1" id="KW-1133">Transmembrane helix</keyword>
<keyword evidence="1" id="KW-0812">Transmembrane</keyword>